<dbReference type="GO" id="GO:0005886">
    <property type="term" value="C:plasma membrane"/>
    <property type="evidence" value="ECO:0007669"/>
    <property type="project" value="TreeGrafter"/>
</dbReference>
<gene>
    <name evidence="7" type="ORF">A2744_03025</name>
</gene>
<dbReference type="InterPro" id="IPR004481">
    <property type="entry name" value="K/Na/Ca-exchanger"/>
</dbReference>
<evidence type="ECO:0000256" key="1">
    <source>
        <dbReference type="ARBA" id="ARBA00004141"/>
    </source>
</evidence>
<reference evidence="7 8" key="1">
    <citation type="journal article" date="2016" name="Nat. Commun.">
        <title>Thousands of microbial genomes shed light on interconnected biogeochemical processes in an aquifer system.</title>
        <authorList>
            <person name="Anantharaman K."/>
            <person name="Brown C.T."/>
            <person name="Hug L.A."/>
            <person name="Sharon I."/>
            <person name="Castelle C.J."/>
            <person name="Probst A.J."/>
            <person name="Thomas B.C."/>
            <person name="Singh A."/>
            <person name="Wilkins M.J."/>
            <person name="Karaoz U."/>
            <person name="Brodie E.L."/>
            <person name="Williams K.H."/>
            <person name="Hubbard S.S."/>
            <person name="Banfield J.F."/>
        </authorList>
    </citation>
    <scope>NUCLEOTIDE SEQUENCE [LARGE SCALE GENOMIC DNA]</scope>
</reference>
<feature type="transmembrane region" description="Helical" evidence="5">
    <location>
        <begin position="263"/>
        <end position="281"/>
    </location>
</feature>
<sequence>MITASIIIALILLFYLLGRAADLTIHHIRLVAERLGIKIFFLGVLLGLFTSLPEIAISINSAIDDVMPIAVGNLLGGIVVLFSLILGLSAILNRKIVATEKIFSLFLIFLYILLPLFFSLDHSLGFLEGLVLVLLYFCLLFYLYWQHRSQATSGGIVIRQRQVLLDVFLVIFGLTLILLLSNIIIRLTQVLLSQWTISPFIVGLLLFSLGTNLPEIIVTFRSWRQQIKDLSLSNLLGSGMANPLILGILAFSRPLTITADFSFYLLLFFVLAIFALILVFYRTGRRLTQNEGVVLVVAYILFITSQAILLILSVINL</sequence>
<comment type="subcellular location">
    <subcellularLocation>
        <location evidence="1">Membrane</location>
        <topology evidence="1">Multi-pass membrane protein</topology>
    </subcellularLocation>
</comment>
<keyword evidence="2 5" id="KW-0812">Transmembrane</keyword>
<evidence type="ECO:0000313" key="8">
    <source>
        <dbReference type="Proteomes" id="UP000178240"/>
    </source>
</evidence>
<dbReference type="PANTHER" id="PTHR10846:SF8">
    <property type="entry name" value="INNER MEMBRANE PROTEIN YRBG"/>
    <property type="match status" value="1"/>
</dbReference>
<dbReference type="GO" id="GO:0008273">
    <property type="term" value="F:calcium, potassium:sodium antiporter activity"/>
    <property type="evidence" value="ECO:0007669"/>
    <property type="project" value="TreeGrafter"/>
</dbReference>
<proteinExistence type="predicted"/>
<dbReference type="GO" id="GO:0006874">
    <property type="term" value="P:intracellular calcium ion homeostasis"/>
    <property type="evidence" value="ECO:0007669"/>
    <property type="project" value="TreeGrafter"/>
</dbReference>
<dbReference type="InterPro" id="IPR004837">
    <property type="entry name" value="NaCa_Exmemb"/>
</dbReference>
<feature type="transmembrane region" description="Helical" evidence="5">
    <location>
        <begin position="126"/>
        <end position="145"/>
    </location>
</feature>
<evidence type="ECO:0000256" key="2">
    <source>
        <dbReference type="ARBA" id="ARBA00022692"/>
    </source>
</evidence>
<dbReference type="EMBL" id="MHIE01000016">
    <property type="protein sequence ID" value="OGY45634.1"/>
    <property type="molecule type" value="Genomic_DNA"/>
</dbReference>
<keyword evidence="3 5" id="KW-1133">Transmembrane helix</keyword>
<organism evidence="7 8">
    <name type="scientific">Candidatus Buchananbacteria bacterium RIFCSPHIGHO2_01_FULL_44_11</name>
    <dbReference type="NCBI Taxonomy" id="1797535"/>
    <lineage>
        <taxon>Bacteria</taxon>
        <taxon>Candidatus Buchananiibacteriota</taxon>
    </lineage>
</organism>
<dbReference type="Proteomes" id="UP000178240">
    <property type="component" value="Unassembled WGS sequence"/>
</dbReference>
<dbReference type="STRING" id="1797535.A2744_03025"/>
<evidence type="ECO:0000256" key="4">
    <source>
        <dbReference type="ARBA" id="ARBA00023136"/>
    </source>
</evidence>
<dbReference type="InterPro" id="IPR044880">
    <property type="entry name" value="NCX_ion-bd_dom_sf"/>
</dbReference>
<evidence type="ECO:0000313" key="7">
    <source>
        <dbReference type="EMBL" id="OGY45634.1"/>
    </source>
</evidence>
<dbReference type="Gene3D" id="1.20.1420.30">
    <property type="entry name" value="NCX, central ion-binding region"/>
    <property type="match status" value="2"/>
</dbReference>
<name>A0A1G1Y0B8_9BACT</name>
<evidence type="ECO:0000259" key="6">
    <source>
        <dbReference type="Pfam" id="PF01699"/>
    </source>
</evidence>
<comment type="caution">
    <text evidence="7">The sequence shown here is derived from an EMBL/GenBank/DDBJ whole genome shotgun (WGS) entry which is preliminary data.</text>
</comment>
<feature type="transmembrane region" description="Helical" evidence="5">
    <location>
        <begin position="6"/>
        <end position="25"/>
    </location>
</feature>
<evidence type="ECO:0000256" key="3">
    <source>
        <dbReference type="ARBA" id="ARBA00022989"/>
    </source>
</evidence>
<feature type="transmembrane region" description="Helical" evidence="5">
    <location>
        <begin position="293"/>
        <end position="315"/>
    </location>
</feature>
<feature type="transmembrane region" description="Helical" evidence="5">
    <location>
        <begin position="197"/>
        <end position="220"/>
    </location>
</feature>
<feature type="transmembrane region" description="Helical" evidence="5">
    <location>
        <begin position="69"/>
        <end position="90"/>
    </location>
</feature>
<evidence type="ECO:0000256" key="5">
    <source>
        <dbReference type="SAM" id="Phobius"/>
    </source>
</evidence>
<feature type="domain" description="Sodium/calcium exchanger membrane region" evidence="6">
    <location>
        <begin position="7"/>
        <end position="145"/>
    </location>
</feature>
<dbReference type="PANTHER" id="PTHR10846">
    <property type="entry name" value="SODIUM/POTASSIUM/CALCIUM EXCHANGER"/>
    <property type="match status" value="1"/>
</dbReference>
<accession>A0A1G1Y0B8</accession>
<feature type="transmembrane region" description="Helical" evidence="5">
    <location>
        <begin position="37"/>
        <end position="63"/>
    </location>
</feature>
<feature type="transmembrane region" description="Helical" evidence="5">
    <location>
        <begin position="102"/>
        <end position="120"/>
    </location>
</feature>
<dbReference type="Pfam" id="PF01699">
    <property type="entry name" value="Na_Ca_ex"/>
    <property type="match status" value="2"/>
</dbReference>
<dbReference type="GO" id="GO:0005262">
    <property type="term" value="F:calcium channel activity"/>
    <property type="evidence" value="ECO:0007669"/>
    <property type="project" value="TreeGrafter"/>
</dbReference>
<feature type="transmembrane region" description="Helical" evidence="5">
    <location>
        <begin position="232"/>
        <end position="251"/>
    </location>
</feature>
<protein>
    <recommendedName>
        <fullName evidence="6">Sodium/calcium exchanger membrane region domain-containing protein</fullName>
    </recommendedName>
</protein>
<feature type="domain" description="Sodium/calcium exchanger membrane region" evidence="6">
    <location>
        <begin position="167"/>
        <end position="305"/>
    </location>
</feature>
<dbReference type="AlphaFoldDB" id="A0A1G1Y0B8"/>
<keyword evidence="4 5" id="KW-0472">Membrane</keyword>
<feature type="transmembrane region" description="Helical" evidence="5">
    <location>
        <begin position="165"/>
        <end position="185"/>
    </location>
</feature>